<feature type="region of interest" description="Disordered" evidence="1">
    <location>
        <begin position="26"/>
        <end position="76"/>
    </location>
</feature>
<feature type="compositionally biased region" description="Polar residues" evidence="1">
    <location>
        <begin position="41"/>
        <end position="54"/>
    </location>
</feature>
<evidence type="ECO:0000256" key="1">
    <source>
        <dbReference type="SAM" id="MobiDB-lite"/>
    </source>
</evidence>
<gene>
    <name evidence="2" type="ORF">R3P38DRAFT_3541121</name>
</gene>
<evidence type="ECO:0000313" key="2">
    <source>
        <dbReference type="EMBL" id="KAK7021552.1"/>
    </source>
</evidence>
<protein>
    <submittedName>
        <fullName evidence="2">Uncharacterized protein</fullName>
    </submittedName>
</protein>
<dbReference type="Proteomes" id="UP001362999">
    <property type="component" value="Unassembled WGS sequence"/>
</dbReference>
<name>A0AAW0B621_9AGAR</name>
<keyword evidence="3" id="KW-1185">Reference proteome</keyword>
<feature type="region of interest" description="Disordered" evidence="1">
    <location>
        <begin position="398"/>
        <end position="439"/>
    </location>
</feature>
<accession>A0AAW0B621</accession>
<organism evidence="2 3">
    <name type="scientific">Favolaschia claudopus</name>
    <dbReference type="NCBI Taxonomy" id="2862362"/>
    <lineage>
        <taxon>Eukaryota</taxon>
        <taxon>Fungi</taxon>
        <taxon>Dikarya</taxon>
        <taxon>Basidiomycota</taxon>
        <taxon>Agaricomycotina</taxon>
        <taxon>Agaricomycetes</taxon>
        <taxon>Agaricomycetidae</taxon>
        <taxon>Agaricales</taxon>
        <taxon>Marasmiineae</taxon>
        <taxon>Mycenaceae</taxon>
        <taxon>Favolaschia</taxon>
    </lineage>
</organism>
<comment type="caution">
    <text evidence="2">The sequence shown here is derived from an EMBL/GenBank/DDBJ whole genome shotgun (WGS) entry which is preliminary data.</text>
</comment>
<evidence type="ECO:0000313" key="3">
    <source>
        <dbReference type="Proteomes" id="UP001362999"/>
    </source>
</evidence>
<reference evidence="2 3" key="1">
    <citation type="journal article" date="2024" name="J Genomics">
        <title>Draft genome sequencing and assembly of Favolaschia claudopus CIRM-BRFM 2984 isolated from oak limbs.</title>
        <authorList>
            <person name="Navarro D."/>
            <person name="Drula E."/>
            <person name="Chaduli D."/>
            <person name="Cazenave R."/>
            <person name="Ahrendt S."/>
            <person name="Wang J."/>
            <person name="Lipzen A."/>
            <person name="Daum C."/>
            <person name="Barry K."/>
            <person name="Grigoriev I.V."/>
            <person name="Favel A."/>
            <person name="Rosso M.N."/>
            <person name="Martin F."/>
        </authorList>
    </citation>
    <scope>NUCLEOTIDE SEQUENCE [LARGE SCALE GENOMIC DNA]</scope>
    <source>
        <strain evidence="2 3">CIRM-BRFM 2984</strain>
    </source>
</reference>
<dbReference type="EMBL" id="JAWWNJ010000038">
    <property type="protein sequence ID" value="KAK7021552.1"/>
    <property type="molecule type" value="Genomic_DNA"/>
</dbReference>
<proteinExistence type="predicted"/>
<sequence>MTGNAMTDMVMKNLSKEWLLAQKTDTGNSKQGLTREDLQTDAEQQLNDGRSSPLTPDEDEKEEEVRPPTPEPCHRITVWKGSSEDFLSENVLWRFMRFDPQNDVKLYDPKVIVINRLGDDTHEVTVKRRNASGRLNLRLFGVAATREDDPMADNEQGEQELDPAFIAVAVDTQEVALKAIFLDKELSNIIKQETGEWELQWMPHPSTIVLPQRLGRCDPTRARGPMDKPFEYEPEVAFLPVIGSPNAMRVILVIRPRQSAPKEKSEAELEFDSLVGFLQTLCAKDATIAQIRVYRTEPKTKGKGQSLKVWAQWFDGFIAVAGGIVRMPQDGTDRKGNGKLFNNNHWASIFNSSADWAGSFREAAAYYNNNKHNKELRAYFKASEKEVKGVNKLLDPMQKAVAGTEKGKGDNANASGSGSGSGSSSRKRQRKAAHSEDDD</sequence>
<dbReference type="AlphaFoldDB" id="A0AAW0B621"/>